<dbReference type="Proteomes" id="UP001519654">
    <property type="component" value="Unassembled WGS sequence"/>
</dbReference>
<evidence type="ECO:0000313" key="3">
    <source>
        <dbReference type="Proteomes" id="UP001519654"/>
    </source>
</evidence>
<evidence type="ECO:0000256" key="1">
    <source>
        <dbReference type="SAM" id="MobiDB-lite"/>
    </source>
</evidence>
<name>A0ABS5YY12_9ACTN</name>
<proteinExistence type="predicted"/>
<sequence>MTSSIRGELGIADQRQFHLIDYRHGHTQALLRGVPEPDEDEFRREPSVLPEGAASCC</sequence>
<evidence type="ECO:0000313" key="2">
    <source>
        <dbReference type="EMBL" id="MBU2668345.1"/>
    </source>
</evidence>
<accession>A0ABS5YY12</accession>
<organism evidence="2 3">
    <name type="scientific">Paractinoplanes bogorensis</name>
    <dbReference type="NCBI Taxonomy" id="1610840"/>
    <lineage>
        <taxon>Bacteria</taxon>
        <taxon>Bacillati</taxon>
        <taxon>Actinomycetota</taxon>
        <taxon>Actinomycetes</taxon>
        <taxon>Micromonosporales</taxon>
        <taxon>Micromonosporaceae</taxon>
        <taxon>Paractinoplanes</taxon>
    </lineage>
</organism>
<protein>
    <submittedName>
        <fullName evidence="2">Uncharacterized protein</fullName>
    </submittedName>
</protein>
<keyword evidence="3" id="KW-1185">Reference proteome</keyword>
<feature type="region of interest" description="Disordered" evidence="1">
    <location>
        <begin position="36"/>
        <end position="57"/>
    </location>
</feature>
<gene>
    <name evidence="2" type="ORF">KOI35_33015</name>
</gene>
<dbReference type="RefSeq" id="WP_215792608.1">
    <property type="nucleotide sequence ID" value="NZ_JAHKKG010000011.1"/>
</dbReference>
<comment type="caution">
    <text evidence="2">The sequence shown here is derived from an EMBL/GenBank/DDBJ whole genome shotgun (WGS) entry which is preliminary data.</text>
</comment>
<reference evidence="2 3" key="1">
    <citation type="submission" date="2021-06" db="EMBL/GenBank/DDBJ databases">
        <title>Actinoplanes lichenicola sp. nov., and Actinoplanes ovalisporus sp. nov., isolated from lichen in Thailand.</title>
        <authorList>
            <person name="Saeng-In P."/>
            <person name="Kanchanasin P."/>
            <person name="Yuki M."/>
            <person name="Kudo T."/>
            <person name="Ohkuma M."/>
            <person name="Phongsopitanun W."/>
            <person name="Tanasupawat S."/>
        </authorList>
    </citation>
    <scope>NUCLEOTIDE SEQUENCE [LARGE SCALE GENOMIC DNA]</scope>
    <source>
        <strain evidence="2 3">NBRC 110975</strain>
    </source>
</reference>
<dbReference type="EMBL" id="JAHKKG010000011">
    <property type="protein sequence ID" value="MBU2668345.1"/>
    <property type="molecule type" value="Genomic_DNA"/>
</dbReference>